<keyword evidence="2" id="KW-1185">Reference proteome</keyword>
<comment type="caution">
    <text evidence="1">The sequence shown here is derived from an EMBL/GenBank/DDBJ whole genome shotgun (WGS) entry which is preliminary data.</text>
</comment>
<evidence type="ECO:0000313" key="2">
    <source>
        <dbReference type="Proteomes" id="UP001055185"/>
    </source>
</evidence>
<organism evidence="1 2">
    <name type="scientific">Faecalibacterium gallinarum</name>
    <dbReference type="NCBI Taxonomy" id="2903556"/>
    <lineage>
        <taxon>Bacteria</taxon>
        <taxon>Bacillati</taxon>
        <taxon>Bacillota</taxon>
        <taxon>Clostridia</taxon>
        <taxon>Eubacteriales</taxon>
        <taxon>Oscillospiraceae</taxon>
        <taxon>Faecalibacterium</taxon>
    </lineage>
</organism>
<accession>A0AA37N045</accession>
<gene>
    <name evidence="1" type="ORF">JCM17207_22670</name>
</gene>
<dbReference type="AlphaFoldDB" id="A0AA37N045"/>
<protein>
    <submittedName>
        <fullName evidence="1">Uncharacterized protein</fullName>
    </submittedName>
</protein>
<sequence>MGVKSTGSTRKLLSKLYFLSSAEVGGIPGVAVECVDIGRNTSGEGGLLGTN</sequence>
<proteinExistence type="predicted"/>
<name>A0AA37N045_9FIRM</name>
<dbReference type="EMBL" id="BQKV01000099">
    <property type="protein sequence ID" value="GJN65642.1"/>
    <property type="molecule type" value="Genomic_DNA"/>
</dbReference>
<dbReference type="Proteomes" id="UP001055185">
    <property type="component" value="Unassembled WGS sequence"/>
</dbReference>
<reference evidence="1" key="1">
    <citation type="journal article" date="2022" name="Int. J. Syst. Evol. Microbiol.">
        <title>Genome-based, phenotypic and chemotaxonomic classification of Faecalibacterium strains: proposal of three novel species Faecalibacterium duncaniae sp. nov., Faecalibacterium hattorii sp. nov. and Faecalibacterium gallinarum sp. nov. .</title>
        <authorList>
            <person name="Sakamoto M."/>
            <person name="Sakurai N."/>
            <person name="Tanno H."/>
            <person name="Iino T."/>
            <person name="Ohkuma M."/>
            <person name="Endo A."/>
        </authorList>
    </citation>
    <scope>NUCLEOTIDE SEQUENCE</scope>
    <source>
        <strain evidence="1">JCM 17207</strain>
    </source>
</reference>
<evidence type="ECO:0000313" key="1">
    <source>
        <dbReference type="EMBL" id="GJN65642.1"/>
    </source>
</evidence>